<dbReference type="PANTHER" id="PTHR14226:SF76">
    <property type="entry name" value="NTE FAMILY PROTEIN RSSA"/>
    <property type="match status" value="1"/>
</dbReference>
<feature type="active site" description="Nucleophile" evidence="4">
    <location>
        <position position="54"/>
    </location>
</feature>
<reference evidence="7 8" key="1">
    <citation type="submission" date="2016-11" db="EMBL/GenBank/DDBJ databases">
        <authorList>
            <person name="Jaros S."/>
            <person name="Januszkiewicz K."/>
            <person name="Wedrychowicz H."/>
        </authorList>
    </citation>
    <scope>NUCLEOTIDE SEQUENCE [LARGE SCALE GENOMIC DNA]</scope>
    <source>
        <strain evidence="7 8">CGMCC 1.7049</strain>
    </source>
</reference>
<dbReference type="GO" id="GO:0016042">
    <property type="term" value="P:lipid catabolic process"/>
    <property type="evidence" value="ECO:0007669"/>
    <property type="project" value="UniProtKB-UniRule"/>
</dbReference>
<keyword evidence="8" id="KW-1185">Reference proteome</keyword>
<evidence type="ECO:0000256" key="2">
    <source>
        <dbReference type="ARBA" id="ARBA00022963"/>
    </source>
</evidence>
<dbReference type="OrthoDB" id="5290098at2"/>
<keyword evidence="1 4" id="KW-0378">Hydrolase</keyword>
<dbReference type="STRING" id="490188.SAMN04488068_1956"/>
<dbReference type="Pfam" id="PF01734">
    <property type="entry name" value="Patatin"/>
    <property type="match status" value="1"/>
</dbReference>
<feature type="short sequence motif" description="GXSXG" evidence="4">
    <location>
        <begin position="52"/>
        <end position="56"/>
    </location>
</feature>
<evidence type="ECO:0000313" key="7">
    <source>
        <dbReference type="EMBL" id="SHG95218.1"/>
    </source>
</evidence>
<dbReference type="InterPro" id="IPR002641">
    <property type="entry name" value="PNPLA_dom"/>
</dbReference>
<feature type="short sequence motif" description="DGA/G" evidence="4">
    <location>
        <begin position="167"/>
        <end position="169"/>
    </location>
</feature>
<dbReference type="NCBIfam" id="NF007623">
    <property type="entry name" value="PRK10279.1"/>
    <property type="match status" value="1"/>
</dbReference>
<evidence type="ECO:0000256" key="3">
    <source>
        <dbReference type="ARBA" id="ARBA00023098"/>
    </source>
</evidence>
<evidence type="ECO:0000313" key="8">
    <source>
        <dbReference type="Proteomes" id="UP000199758"/>
    </source>
</evidence>
<dbReference type="Proteomes" id="UP000199758">
    <property type="component" value="Unassembled WGS sequence"/>
</dbReference>
<dbReference type="RefSeq" id="WP_072896969.1">
    <property type="nucleotide sequence ID" value="NZ_FQWZ01000004.1"/>
</dbReference>
<gene>
    <name evidence="7" type="ORF">SAMN04488068_1956</name>
</gene>
<name>A0A1M5P0E1_9GAMM</name>
<evidence type="ECO:0000256" key="5">
    <source>
        <dbReference type="SAM" id="MobiDB-lite"/>
    </source>
</evidence>
<feature type="domain" description="PNPLA" evidence="6">
    <location>
        <begin position="21"/>
        <end position="180"/>
    </location>
</feature>
<keyword evidence="3 4" id="KW-0443">Lipid metabolism</keyword>
<dbReference type="SUPFAM" id="SSF52151">
    <property type="entry name" value="FabD/lysophospholipase-like"/>
    <property type="match status" value="1"/>
</dbReference>
<dbReference type="PANTHER" id="PTHR14226">
    <property type="entry name" value="NEUROPATHY TARGET ESTERASE/SWISS CHEESE D.MELANOGASTER"/>
    <property type="match status" value="1"/>
</dbReference>
<dbReference type="AlphaFoldDB" id="A0A1M5P0E1"/>
<dbReference type="PROSITE" id="PS51635">
    <property type="entry name" value="PNPLA"/>
    <property type="match status" value="1"/>
</dbReference>
<sequence length="334" mass="35441">MATETPTAAAAPAHKPPVIGLALGSGSARGWAHLGVIEGLEEIGVQPQVVAGTSIGALVGAVYVSGQLAEFSEWVQKLSSRDVFNLLDFTLSGGMVKGQKLFGFFEEVHKNPLIESLDRRYCSVATDMKSGREIWITKGPILPAARASCAIPGIFSPVKFEDRWMLDGGLVNPVPVSAARALGADIVIAVNLNAQLVGAHVSRAAQVESDIAEPVPKVERSFWQRAGEYFTSSTSDSPSFFDVVASSVNIMQDRITRSRMAGDPPEVTLVPMLEDFALMDFHRAREAIREGRRLVEANADAIRAWAGISSPAVRPPANTGAAPDGVAPAAAQSK</sequence>
<protein>
    <submittedName>
        <fullName evidence="7">NTE family protein</fullName>
    </submittedName>
</protein>
<dbReference type="EMBL" id="FQWZ01000004">
    <property type="protein sequence ID" value="SHG95218.1"/>
    <property type="molecule type" value="Genomic_DNA"/>
</dbReference>
<dbReference type="Gene3D" id="3.40.1090.10">
    <property type="entry name" value="Cytosolic phospholipase A2 catalytic domain"/>
    <property type="match status" value="2"/>
</dbReference>
<evidence type="ECO:0000256" key="1">
    <source>
        <dbReference type="ARBA" id="ARBA00022801"/>
    </source>
</evidence>
<dbReference type="InterPro" id="IPR016035">
    <property type="entry name" value="Acyl_Trfase/lysoPLipase"/>
</dbReference>
<evidence type="ECO:0000259" key="6">
    <source>
        <dbReference type="PROSITE" id="PS51635"/>
    </source>
</evidence>
<feature type="active site" description="Proton acceptor" evidence="4">
    <location>
        <position position="167"/>
    </location>
</feature>
<keyword evidence="2 4" id="KW-0442">Lipid degradation</keyword>
<feature type="compositionally biased region" description="Low complexity" evidence="5">
    <location>
        <begin position="320"/>
        <end position="334"/>
    </location>
</feature>
<accession>A0A1M5P0E1</accession>
<organism evidence="7 8">
    <name type="scientific">Hydrocarboniphaga daqingensis</name>
    <dbReference type="NCBI Taxonomy" id="490188"/>
    <lineage>
        <taxon>Bacteria</taxon>
        <taxon>Pseudomonadati</taxon>
        <taxon>Pseudomonadota</taxon>
        <taxon>Gammaproteobacteria</taxon>
        <taxon>Nevskiales</taxon>
        <taxon>Nevskiaceae</taxon>
        <taxon>Hydrocarboniphaga</taxon>
    </lineage>
</organism>
<evidence type="ECO:0000256" key="4">
    <source>
        <dbReference type="PROSITE-ProRule" id="PRU01161"/>
    </source>
</evidence>
<dbReference type="InterPro" id="IPR050301">
    <property type="entry name" value="NTE"/>
</dbReference>
<proteinExistence type="predicted"/>
<feature type="region of interest" description="Disordered" evidence="5">
    <location>
        <begin position="312"/>
        <end position="334"/>
    </location>
</feature>
<dbReference type="GO" id="GO:0016787">
    <property type="term" value="F:hydrolase activity"/>
    <property type="evidence" value="ECO:0007669"/>
    <property type="project" value="UniProtKB-UniRule"/>
</dbReference>
<comment type="caution">
    <text evidence="4">Lacks conserved residue(s) required for the propagation of feature annotation.</text>
</comment>